<organism evidence="4 5">
    <name type="scientific">Metabacillus litoralis</name>
    <dbReference type="NCBI Taxonomy" id="152268"/>
    <lineage>
        <taxon>Bacteria</taxon>
        <taxon>Bacillati</taxon>
        <taxon>Bacillota</taxon>
        <taxon>Bacilli</taxon>
        <taxon>Bacillales</taxon>
        <taxon>Bacillaceae</taxon>
        <taxon>Metabacillus</taxon>
    </lineage>
</organism>
<dbReference type="GO" id="GO:0016740">
    <property type="term" value="F:transferase activity"/>
    <property type="evidence" value="ECO:0007669"/>
    <property type="project" value="UniProtKB-KW"/>
</dbReference>
<evidence type="ECO:0000256" key="3">
    <source>
        <dbReference type="HAMAP-Rule" id="MF_01539"/>
    </source>
</evidence>
<feature type="binding site" evidence="3">
    <location>
        <begin position="7"/>
        <end position="20"/>
    </location>
    <ligand>
        <name>ATP</name>
        <dbReference type="ChEBI" id="CHEBI:30616"/>
    </ligand>
</feature>
<evidence type="ECO:0000313" key="4">
    <source>
        <dbReference type="EMBL" id="TXC92068.1"/>
    </source>
</evidence>
<keyword evidence="3" id="KW-0963">Cytoplasm</keyword>
<dbReference type="HAMAP" id="MF_01539">
    <property type="entry name" value="TmcAL"/>
    <property type="match status" value="1"/>
</dbReference>
<dbReference type="PANTHER" id="PTHR37825">
    <property type="entry name" value="TRNA(MET) CYTIDINE ACETATE LIGASE"/>
    <property type="match status" value="1"/>
</dbReference>
<evidence type="ECO:0000256" key="2">
    <source>
        <dbReference type="ARBA" id="ARBA00022694"/>
    </source>
</evidence>
<gene>
    <name evidence="3" type="primary">tmcAL</name>
    <name evidence="4" type="ORF">FS935_06720</name>
</gene>
<comment type="caution">
    <text evidence="3">Lacks conserved residue(s) required for the propagation of feature annotation.</text>
</comment>
<dbReference type="InterPro" id="IPR014729">
    <property type="entry name" value="Rossmann-like_a/b/a_fold"/>
</dbReference>
<keyword evidence="3" id="KW-0694">RNA-binding</keyword>
<comment type="function">
    <text evidence="3">Catalyzes the formation of N(4)-acetylcytidine (ac(4)C) at the wobble position of elongator tRNA(Met), using acetate and ATP as substrates. First activates an acetate ion to form acetyladenylate (Ac-AMP) and then transfers the acetyl group to tRNA to form ac(4)C34.</text>
</comment>
<comment type="caution">
    <text evidence="4">The sequence shown here is derived from an EMBL/GenBank/DDBJ whole genome shotgun (WGS) entry which is preliminary data.</text>
</comment>
<proteinExistence type="inferred from homology"/>
<sequence length="406" mass="46866">MNVLGLIVEYNPFHNGHLYHLKESVKKTNANVVIAVMSGNFLQRGEPSIISKWKRTEMALLNGVDLVIELPYVFATQKAETFANGAVSILDALHCDSLCFGSESGEINPFLQTTQFLLQHQIEYDELIKKHVQTGVSFPKALTLAFQELAGDQEILDLSLPNNILGFHYVSAIYKQKSKIKPYTVKRSSAGYHDETFTSPTIASATSIRKTLFSSESEELKIRNYVPPETLERINKYKSENTLLHNWESYFQYLKYSILTMSKEEIQSIYEVEEGLENRILKFIIQSTSFHELMEKLKSKRYTWTRLQRVCTHILTNTTKQEMKDITELSPYIRLLGMTEKGQKYLNSIKKDVPIPLISKVSSFQHPLLDIDIRASYTYNMIFQEPNRSLRLQDEYTTPPIRILRK</sequence>
<dbReference type="EMBL" id="VOQF01000003">
    <property type="protein sequence ID" value="TXC92068.1"/>
    <property type="molecule type" value="Genomic_DNA"/>
</dbReference>
<evidence type="ECO:0000256" key="1">
    <source>
        <dbReference type="ARBA" id="ARBA00022598"/>
    </source>
</evidence>
<dbReference type="GO" id="GO:0000049">
    <property type="term" value="F:tRNA binding"/>
    <property type="evidence" value="ECO:0007669"/>
    <property type="project" value="UniProtKB-KW"/>
</dbReference>
<keyword evidence="5" id="KW-1185">Reference proteome</keyword>
<dbReference type="OrthoDB" id="9769796at2"/>
<comment type="catalytic activity">
    <reaction evidence="3">
        <text>cytidine(34) in elongator tRNA(Met) + acetate + ATP = N(4)-acetylcytidine(34) in elongator tRNA(Met) + AMP + diphosphate</text>
        <dbReference type="Rhea" id="RHEA:58144"/>
        <dbReference type="Rhea" id="RHEA-COMP:10693"/>
        <dbReference type="Rhea" id="RHEA-COMP:10694"/>
        <dbReference type="ChEBI" id="CHEBI:30089"/>
        <dbReference type="ChEBI" id="CHEBI:30616"/>
        <dbReference type="ChEBI" id="CHEBI:33019"/>
        <dbReference type="ChEBI" id="CHEBI:74900"/>
        <dbReference type="ChEBI" id="CHEBI:82748"/>
        <dbReference type="ChEBI" id="CHEBI:456215"/>
    </reaction>
</comment>
<dbReference type="GO" id="GO:0016879">
    <property type="term" value="F:ligase activity, forming carbon-nitrogen bonds"/>
    <property type="evidence" value="ECO:0007669"/>
    <property type="project" value="UniProtKB-UniRule"/>
</dbReference>
<reference evidence="4 5" key="1">
    <citation type="journal article" date="2005" name="Int. J. Syst. Evol. Microbiol.">
        <title>Bacillus litoralis sp. nov., isolated from a tidal flat of the Yellow Sea in Korea.</title>
        <authorList>
            <person name="Yoon J.H."/>
            <person name="Oh T.K."/>
        </authorList>
    </citation>
    <scope>NUCLEOTIDE SEQUENCE [LARGE SCALE GENOMIC DNA]</scope>
    <source>
        <strain evidence="4 5">SW-211</strain>
    </source>
</reference>
<dbReference type="SUPFAM" id="SSF52374">
    <property type="entry name" value="Nucleotidylyl transferase"/>
    <property type="match status" value="1"/>
</dbReference>
<keyword evidence="3" id="KW-0820">tRNA-binding</keyword>
<dbReference type="Pfam" id="PF05636">
    <property type="entry name" value="HIGH_NTase1"/>
    <property type="match status" value="1"/>
</dbReference>
<dbReference type="PANTHER" id="PTHR37825:SF1">
    <property type="entry name" value="TRNA(MET) CYTIDINE ACETATE LIGASE"/>
    <property type="match status" value="1"/>
</dbReference>
<accession>A0A5C6W2T6</accession>
<keyword evidence="3" id="KW-0547">Nucleotide-binding</keyword>
<dbReference type="RefSeq" id="WP_146946812.1">
    <property type="nucleotide sequence ID" value="NZ_VOQF01000003.1"/>
</dbReference>
<keyword evidence="4" id="KW-0808">Transferase</keyword>
<dbReference type="GO" id="GO:0005524">
    <property type="term" value="F:ATP binding"/>
    <property type="evidence" value="ECO:0007669"/>
    <property type="project" value="UniProtKB-KW"/>
</dbReference>
<dbReference type="InterPro" id="IPR008513">
    <property type="entry name" value="tRNA(Met)_cyd_acetate_ligase"/>
</dbReference>
<comment type="subcellular location">
    <subcellularLocation>
        <location evidence="3">Cytoplasm</location>
    </subcellularLocation>
</comment>
<evidence type="ECO:0000313" key="5">
    <source>
        <dbReference type="Proteomes" id="UP000321363"/>
    </source>
</evidence>
<keyword evidence="2 3" id="KW-0819">tRNA processing</keyword>
<feature type="binding site" evidence="3">
    <location>
        <position position="187"/>
    </location>
    <ligand>
        <name>ATP</name>
        <dbReference type="ChEBI" id="CHEBI:30616"/>
    </ligand>
</feature>
<comment type="similarity">
    <text evidence="3">Belongs to the TmcAL family.</text>
</comment>
<protein>
    <recommendedName>
        <fullName evidence="3">tRNA(Met) cytidine acetate ligase</fullName>
        <ecNumber evidence="3">6.3.4.-</ecNumber>
    </recommendedName>
</protein>
<feature type="binding site" evidence="3">
    <location>
        <position position="162"/>
    </location>
    <ligand>
        <name>ATP</name>
        <dbReference type="ChEBI" id="CHEBI:30616"/>
    </ligand>
</feature>
<dbReference type="NCBIfam" id="NF010191">
    <property type="entry name" value="PRK13670.1"/>
    <property type="match status" value="1"/>
</dbReference>
<dbReference type="Gene3D" id="3.40.50.620">
    <property type="entry name" value="HUPs"/>
    <property type="match status" value="1"/>
</dbReference>
<dbReference type="Proteomes" id="UP000321363">
    <property type="component" value="Unassembled WGS sequence"/>
</dbReference>
<dbReference type="AlphaFoldDB" id="A0A5C6W2T6"/>
<name>A0A5C6W2T6_9BACI</name>
<dbReference type="EC" id="6.3.4.-" evidence="3"/>
<dbReference type="GO" id="GO:0005737">
    <property type="term" value="C:cytoplasm"/>
    <property type="evidence" value="ECO:0007669"/>
    <property type="project" value="UniProtKB-SubCell"/>
</dbReference>
<keyword evidence="3" id="KW-0067">ATP-binding</keyword>
<keyword evidence="1 3" id="KW-0436">Ligase</keyword>
<feature type="binding site" evidence="3">
    <location>
        <position position="101"/>
    </location>
    <ligand>
        <name>ATP</name>
        <dbReference type="ChEBI" id="CHEBI:30616"/>
    </ligand>
</feature>
<dbReference type="GO" id="GO:0006400">
    <property type="term" value="P:tRNA modification"/>
    <property type="evidence" value="ECO:0007669"/>
    <property type="project" value="UniProtKB-UniRule"/>
</dbReference>